<sequence length="117" mass="13081">MTKLFLIKADFTDPNADTEGKRYFCPSCATVKGALSYYPELEEKLDVEYVDFKRPRPAIIDLIGEENQSCPVLILDEGAKPVSGNIEVKSANGKLFINETDDILKYLSETFGIGYPH</sequence>
<dbReference type="EMBL" id="RAPN01000005">
    <property type="protein sequence ID" value="RKD85976.1"/>
    <property type="molecule type" value="Genomic_DNA"/>
</dbReference>
<organism evidence="1 2">
    <name type="scientific">Mangrovibacterium diazotrophicum</name>
    <dbReference type="NCBI Taxonomy" id="1261403"/>
    <lineage>
        <taxon>Bacteria</taxon>
        <taxon>Pseudomonadati</taxon>
        <taxon>Bacteroidota</taxon>
        <taxon>Bacteroidia</taxon>
        <taxon>Marinilabiliales</taxon>
        <taxon>Prolixibacteraceae</taxon>
        <taxon>Mangrovibacterium</taxon>
    </lineage>
</organism>
<proteinExistence type="predicted"/>
<gene>
    <name evidence="1" type="ORF">BC643_4292</name>
</gene>
<accession>A0A419VV89</accession>
<name>A0A419VV89_9BACT</name>
<evidence type="ECO:0000313" key="1">
    <source>
        <dbReference type="EMBL" id="RKD85976.1"/>
    </source>
</evidence>
<dbReference type="Pfam" id="PF11287">
    <property type="entry name" value="DUF3088"/>
    <property type="match status" value="1"/>
</dbReference>
<dbReference type="AlphaFoldDB" id="A0A419VV89"/>
<dbReference type="RefSeq" id="WP_120275298.1">
    <property type="nucleotide sequence ID" value="NZ_RAPN01000005.1"/>
</dbReference>
<comment type="caution">
    <text evidence="1">The sequence shown here is derived from an EMBL/GenBank/DDBJ whole genome shotgun (WGS) entry which is preliminary data.</text>
</comment>
<dbReference type="OrthoDB" id="1356145at2"/>
<dbReference type="Proteomes" id="UP000283387">
    <property type="component" value="Unassembled WGS sequence"/>
</dbReference>
<keyword evidence="2" id="KW-1185">Reference proteome</keyword>
<evidence type="ECO:0008006" key="3">
    <source>
        <dbReference type="Google" id="ProtNLM"/>
    </source>
</evidence>
<reference evidence="1 2" key="1">
    <citation type="submission" date="2018-09" db="EMBL/GenBank/DDBJ databases">
        <title>Genomic Encyclopedia of Archaeal and Bacterial Type Strains, Phase II (KMG-II): from individual species to whole genera.</title>
        <authorList>
            <person name="Goeker M."/>
        </authorList>
    </citation>
    <scope>NUCLEOTIDE SEQUENCE [LARGE SCALE GENOMIC DNA]</scope>
    <source>
        <strain evidence="1 2">DSM 27148</strain>
    </source>
</reference>
<dbReference type="InterPro" id="IPR021439">
    <property type="entry name" value="DUF3088"/>
</dbReference>
<evidence type="ECO:0000313" key="2">
    <source>
        <dbReference type="Proteomes" id="UP000283387"/>
    </source>
</evidence>
<protein>
    <recommendedName>
        <fullName evidence="3">DUF3088 family protein</fullName>
    </recommendedName>
</protein>